<evidence type="ECO:0000256" key="5">
    <source>
        <dbReference type="ARBA" id="ARBA00023136"/>
    </source>
</evidence>
<dbReference type="GO" id="GO:0042910">
    <property type="term" value="F:xenobiotic transmembrane transporter activity"/>
    <property type="evidence" value="ECO:0007669"/>
    <property type="project" value="InterPro"/>
</dbReference>
<organism evidence="7 8">
    <name type="scientific">Anisodus acutangulus</name>
    <dbReference type="NCBI Taxonomy" id="402998"/>
    <lineage>
        <taxon>Eukaryota</taxon>
        <taxon>Viridiplantae</taxon>
        <taxon>Streptophyta</taxon>
        <taxon>Embryophyta</taxon>
        <taxon>Tracheophyta</taxon>
        <taxon>Spermatophyta</taxon>
        <taxon>Magnoliopsida</taxon>
        <taxon>eudicotyledons</taxon>
        <taxon>Gunneridae</taxon>
        <taxon>Pentapetalae</taxon>
        <taxon>asterids</taxon>
        <taxon>lamiids</taxon>
        <taxon>Solanales</taxon>
        <taxon>Solanaceae</taxon>
        <taxon>Solanoideae</taxon>
        <taxon>Hyoscyameae</taxon>
        <taxon>Anisodus</taxon>
    </lineage>
</organism>
<proteinExistence type="inferred from homology"/>
<evidence type="ECO:0000313" key="7">
    <source>
        <dbReference type="EMBL" id="KAJ8564749.1"/>
    </source>
</evidence>
<evidence type="ECO:0000313" key="8">
    <source>
        <dbReference type="Proteomes" id="UP001152561"/>
    </source>
</evidence>
<evidence type="ECO:0000256" key="2">
    <source>
        <dbReference type="ARBA" id="ARBA00010199"/>
    </source>
</evidence>
<feature type="transmembrane region" description="Helical" evidence="6">
    <location>
        <begin position="200"/>
        <end position="221"/>
    </location>
</feature>
<gene>
    <name evidence="7" type="ORF">K7X08_001209</name>
</gene>
<dbReference type="GO" id="GO:0016020">
    <property type="term" value="C:membrane"/>
    <property type="evidence" value="ECO:0007669"/>
    <property type="project" value="UniProtKB-SubCell"/>
</dbReference>
<dbReference type="GO" id="GO:0015297">
    <property type="term" value="F:antiporter activity"/>
    <property type="evidence" value="ECO:0007669"/>
    <property type="project" value="InterPro"/>
</dbReference>
<dbReference type="Pfam" id="PF01554">
    <property type="entry name" value="MatE"/>
    <property type="match status" value="2"/>
</dbReference>
<dbReference type="NCBIfam" id="TIGR00797">
    <property type="entry name" value="matE"/>
    <property type="match status" value="1"/>
</dbReference>
<dbReference type="EMBL" id="JAJAGQ010000004">
    <property type="protein sequence ID" value="KAJ8564749.1"/>
    <property type="molecule type" value="Genomic_DNA"/>
</dbReference>
<dbReference type="PANTHER" id="PTHR11206">
    <property type="entry name" value="MULTIDRUG RESISTANCE PROTEIN"/>
    <property type="match status" value="1"/>
</dbReference>
<dbReference type="InterPro" id="IPR002528">
    <property type="entry name" value="MATE_fam"/>
</dbReference>
<comment type="caution">
    <text evidence="7">The sequence shown here is derived from an EMBL/GenBank/DDBJ whole genome shotgun (WGS) entry which is preliminary data.</text>
</comment>
<dbReference type="AlphaFoldDB" id="A0A9Q1MNA6"/>
<feature type="transmembrane region" description="Helical" evidence="6">
    <location>
        <begin position="452"/>
        <end position="477"/>
    </location>
</feature>
<keyword evidence="8" id="KW-1185">Reference proteome</keyword>
<accession>A0A9Q1MNA6</accession>
<feature type="transmembrane region" description="Helical" evidence="6">
    <location>
        <begin position="272"/>
        <end position="296"/>
    </location>
</feature>
<dbReference type="OrthoDB" id="2126698at2759"/>
<sequence length="492" mass="53897">MASYLEEGLLVKEKLEGTNYNNKDENNSVEVVLREENSVVWEVIWVEMKKIGYLAGPMGAVTLSQYLLQVISMMMVGHLGQLYLSSTAIAISLATVTGLTLLLGMASALETLCGQAYGAKQFKKIGTQTYTAIFCLFIVCIPLSMLWIYVGGLLVFIGQDPQISYEAGRFIMCLIPTLFGSAALQPLIRYYLMQSMILPLIISSCLTIAIHVPLCWVLVFHTGLMNIGAALAMDISIWLNVTILASYMRYSPACEKTRVPISSEIFHGTKEFFRFAIPSAIMICLEGWSFEIIILLSGLLPNPELETSVLSVCLNTIATLYSIPYGLSGAVSTRVSNELGAGNPHGARISVFSVMLLTIIEAILVSTTLFSCRNIFGFLFSSEIEVVNYVAKIAPLLSLSLIIDAIQASLSGVARGCGWQHIGAYVNLASFYLFGIPIAISLGFWLQLRGKGMWIGILCGATLQTILLSVITSFTNWKKQAAMARERFLEVK</sequence>
<feature type="transmembrane region" description="Helical" evidence="6">
    <location>
        <begin position="227"/>
        <end position="248"/>
    </location>
</feature>
<evidence type="ECO:0000256" key="1">
    <source>
        <dbReference type="ARBA" id="ARBA00004141"/>
    </source>
</evidence>
<keyword evidence="3 6" id="KW-0812">Transmembrane</keyword>
<feature type="transmembrane region" description="Helical" evidence="6">
    <location>
        <begin position="389"/>
        <end position="410"/>
    </location>
</feature>
<keyword evidence="5 6" id="KW-0472">Membrane</keyword>
<dbReference type="GO" id="GO:1990961">
    <property type="term" value="P:xenobiotic detoxification by transmembrane export across the plasma membrane"/>
    <property type="evidence" value="ECO:0007669"/>
    <property type="project" value="InterPro"/>
</dbReference>
<name>A0A9Q1MNA6_9SOLA</name>
<comment type="similarity">
    <text evidence="2 6">Belongs to the multi antimicrobial extrusion (MATE) (TC 2.A.66.1) family.</text>
</comment>
<feature type="transmembrane region" description="Helical" evidence="6">
    <location>
        <begin position="308"/>
        <end position="328"/>
    </location>
</feature>
<feature type="transmembrane region" description="Helical" evidence="6">
    <location>
        <begin position="422"/>
        <end position="446"/>
    </location>
</feature>
<feature type="transmembrane region" description="Helical" evidence="6">
    <location>
        <begin position="51"/>
        <end position="68"/>
    </location>
</feature>
<feature type="transmembrane region" description="Helical" evidence="6">
    <location>
        <begin position="349"/>
        <end position="369"/>
    </location>
</feature>
<feature type="transmembrane region" description="Helical" evidence="6">
    <location>
        <begin position="130"/>
        <end position="157"/>
    </location>
</feature>
<dbReference type="InterPro" id="IPR045069">
    <property type="entry name" value="MATE_euk"/>
</dbReference>
<evidence type="ECO:0000256" key="6">
    <source>
        <dbReference type="RuleBase" id="RU004914"/>
    </source>
</evidence>
<evidence type="ECO:0000256" key="4">
    <source>
        <dbReference type="ARBA" id="ARBA00022989"/>
    </source>
</evidence>
<protein>
    <recommendedName>
        <fullName evidence="6">Protein DETOXIFICATION</fullName>
    </recommendedName>
    <alternativeName>
        <fullName evidence="6">Multidrug and toxic compound extrusion protein</fullName>
    </alternativeName>
</protein>
<feature type="transmembrane region" description="Helical" evidence="6">
    <location>
        <begin position="88"/>
        <end position="109"/>
    </location>
</feature>
<reference evidence="8" key="1">
    <citation type="journal article" date="2023" name="Proc. Natl. Acad. Sci. U.S.A.">
        <title>Genomic and structural basis for evolution of tropane alkaloid biosynthesis.</title>
        <authorList>
            <person name="Wanga Y.-J."/>
            <person name="Taina T."/>
            <person name="Yua J.-Y."/>
            <person name="Lia J."/>
            <person name="Xua B."/>
            <person name="Chenc J."/>
            <person name="D'Auriad J.C."/>
            <person name="Huanga J.-P."/>
            <person name="Huanga S.-X."/>
        </authorList>
    </citation>
    <scope>NUCLEOTIDE SEQUENCE [LARGE SCALE GENOMIC DNA]</scope>
    <source>
        <strain evidence="8">cv. KIB-2019</strain>
    </source>
</reference>
<feature type="transmembrane region" description="Helical" evidence="6">
    <location>
        <begin position="169"/>
        <end position="188"/>
    </location>
</feature>
<dbReference type="CDD" id="cd13132">
    <property type="entry name" value="MATE_eukaryotic"/>
    <property type="match status" value="1"/>
</dbReference>
<evidence type="ECO:0000256" key="3">
    <source>
        <dbReference type="ARBA" id="ARBA00022692"/>
    </source>
</evidence>
<keyword evidence="4 6" id="KW-1133">Transmembrane helix</keyword>
<dbReference type="Proteomes" id="UP001152561">
    <property type="component" value="Unassembled WGS sequence"/>
</dbReference>
<comment type="subcellular location">
    <subcellularLocation>
        <location evidence="1">Membrane</location>
        <topology evidence="1">Multi-pass membrane protein</topology>
    </subcellularLocation>
</comment>